<dbReference type="SUPFAM" id="SSF52540">
    <property type="entry name" value="P-loop containing nucleoside triphosphate hydrolases"/>
    <property type="match status" value="1"/>
</dbReference>
<dbReference type="SUPFAM" id="SSF81271">
    <property type="entry name" value="TGS-like"/>
    <property type="match status" value="1"/>
</dbReference>
<dbReference type="PROSITE" id="PS51710">
    <property type="entry name" value="G_OBG"/>
    <property type="match status" value="1"/>
</dbReference>
<dbReference type="GO" id="GO:0046872">
    <property type="term" value="F:metal ion binding"/>
    <property type="evidence" value="ECO:0007669"/>
    <property type="project" value="UniProtKB-KW"/>
</dbReference>
<comment type="caution">
    <text evidence="8">The sequence shown here is derived from an EMBL/GenBank/DDBJ whole genome shotgun (WGS) entry which is preliminary data.</text>
</comment>
<dbReference type="NCBIfam" id="TIGR00092">
    <property type="entry name" value="redox-regulated ATPase YchF"/>
    <property type="match status" value="1"/>
</dbReference>
<dbReference type="InterPro" id="IPR004396">
    <property type="entry name" value="ATPase_YchF/OLA1"/>
</dbReference>
<dbReference type="Gene3D" id="3.40.50.300">
    <property type="entry name" value="P-loop containing nucleotide triphosphate hydrolases"/>
    <property type="match status" value="1"/>
</dbReference>
<dbReference type="Gene3D" id="3.10.20.30">
    <property type="match status" value="1"/>
</dbReference>
<dbReference type="InterPro" id="IPR013029">
    <property type="entry name" value="YchF_C"/>
</dbReference>
<dbReference type="InterPro" id="IPR006073">
    <property type="entry name" value="GTP-bd"/>
</dbReference>
<dbReference type="GO" id="GO:0005737">
    <property type="term" value="C:cytoplasm"/>
    <property type="evidence" value="ECO:0007669"/>
    <property type="project" value="TreeGrafter"/>
</dbReference>
<dbReference type="Pfam" id="PF06071">
    <property type="entry name" value="YchF-GTPase_C"/>
    <property type="match status" value="1"/>
</dbReference>
<gene>
    <name evidence="8" type="primary">ychF</name>
    <name evidence="8" type="ORF">ENX07_06855</name>
</gene>
<keyword evidence="4" id="KW-0067">ATP-binding</keyword>
<dbReference type="PIRSF" id="PIRSF006641">
    <property type="entry name" value="CHP00092"/>
    <property type="match status" value="1"/>
</dbReference>
<protein>
    <submittedName>
        <fullName evidence="8">Redox-regulated ATPase YchF</fullName>
    </submittedName>
</protein>
<comment type="cofactor">
    <cofactor evidence="1">
        <name>Mg(2+)</name>
        <dbReference type="ChEBI" id="CHEBI:18420"/>
    </cofactor>
</comment>
<dbReference type="PRINTS" id="PR00326">
    <property type="entry name" value="GTP1OBG"/>
</dbReference>
<dbReference type="GO" id="GO:0016887">
    <property type="term" value="F:ATP hydrolysis activity"/>
    <property type="evidence" value="ECO:0007669"/>
    <property type="project" value="InterPro"/>
</dbReference>
<evidence type="ECO:0000256" key="4">
    <source>
        <dbReference type="ARBA" id="ARBA00022840"/>
    </source>
</evidence>
<evidence type="ECO:0000256" key="5">
    <source>
        <dbReference type="ARBA" id="ARBA00022842"/>
    </source>
</evidence>
<feature type="domain" description="OBG-type G" evidence="6">
    <location>
        <begin position="1"/>
        <end position="239"/>
    </location>
</feature>
<proteinExistence type="predicted"/>
<dbReference type="GO" id="GO:0005524">
    <property type="term" value="F:ATP binding"/>
    <property type="evidence" value="ECO:0007669"/>
    <property type="project" value="UniProtKB-KW"/>
</dbReference>
<dbReference type="GO" id="GO:0005525">
    <property type="term" value="F:GTP binding"/>
    <property type="evidence" value="ECO:0007669"/>
    <property type="project" value="InterPro"/>
</dbReference>
<evidence type="ECO:0000256" key="1">
    <source>
        <dbReference type="ARBA" id="ARBA00001946"/>
    </source>
</evidence>
<organism evidence="8">
    <name type="scientific">candidate division WOR-3 bacterium</name>
    <dbReference type="NCBI Taxonomy" id="2052148"/>
    <lineage>
        <taxon>Bacteria</taxon>
        <taxon>Bacteria division WOR-3</taxon>
    </lineage>
</organism>
<keyword evidence="5" id="KW-0460">Magnesium</keyword>
<keyword evidence="2" id="KW-0479">Metal-binding</keyword>
<evidence type="ECO:0000259" key="7">
    <source>
        <dbReference type="PROSITE" id="PS51880"/>
    </source>
</evidence>
<dbReference type="Pfam" id="PF01926">
    <property type="entry name" value="MMR_HSR1"/>
    <property type="match status" value="1"/>
</dbReference>
<dbReference type="InterPro" id="IPR031167">
    <property type="entry name" value="G_OBG"/>
</dbReference>
<dbReference type="InterPro" id="IPR012676">
    <property type="entry name" value="TGS-like"/>
</dbReference>
<dbReference type="PANTHER" id="PTHR23305:SF18">
    <property type="entry name" value="OBG-TYPE G DOMAIN-CONTAINING PROTEIN"/>
    <property type="match status" value="1"/>
</dbReference>
<dbReference type="EMBL" id="DTMQ01000042">
    <property type="protein sequence ID" value="HGE99766.1"/>
    <property type="molecule type" value="Genomic_DNA"/>
</dbReference>
<dbReference type="InterPro" id="IPR012675">
    <property type="entry name" value="Beta-grasp_dom_sf"/>
</dbReference>
<keyword evidence="3" id="KW-0547">Nucleotide-binding</keyword>
<reference evidence="8" key="1">
    <citation type="journal article" date="2020" name="mSystems">
        <title>Genome- and Community-Level Interaction Insights into Carbon Utilization and Element Cycling Functions of Hydrothermarchaeota in Hydrothermal Sediment.</title>
        <authorList>
            <person name="Zhou Z."/>
            <person name="Liu Y."/>
            <person name="Xu W."/>
            <person name="Pan J."/>
            <person name="Luo Z.H."/>
            <person name="Li M."/>
        </authorList>
    </citation>
    <scope>NUCLEOTIDE SEQUENCE [LARGE SCALE GENOMIC DNA]</scope>
    <source>
        <strain evidence="8">SpSt-906</strain>
    </source>
</reference>
<dbReference type="InterPro" id="IPR004095">
    <property type="entry name" value="TGS"/>
</dbReference>
<dbReference type="InterPro" id="IPR027417">
    <property type="entry name" value="P-loop_NTPase"/>
</dbReference>
<dbReference type="PROSITE" id="PS51880">
    <property type="entry name" value="TGS"/>
    <property type="match status" value="1"/>
</dbReference>
<evidence type="ECO:0000256" key="3">
    <source>
        <dbReference type="ARBA" id="ARBA00022741"/>
    </source>
</evidence>
<dbReference type="Gene3D" id="1.10.150.300">
    <property type="entry name" value="TGS-like domain"/>
    <property type="match status" value="1"/>
</dbReference>
<dbReference type="AlphaFoldDB" id="A0A7C3UZG3"/>
<dbReference type="FunFam" id="3.10.20.30:FF:000001">
    <property type="entry name" value="Ribosome-binding ATPase YchF"/>
    <property type="match status" value="1"/>
</dbReference>
<dbReference type="InterPro" id="IPR023192">
    <property type="entry name" value="TGS-like_dom_sf"/>
</dbReference>
<feature type="domain" description="TGS" evidence="7">
    <location>
        <begin position="261"/>
        <end position="344"/>
    </location>
</feature>
<accession>A0A7C3UZG3</accession>
<dbReference type="PANTHER" id="PTHR23305">
    <property type="entry name" value="OBG GTPASE FAMILY"/>
    <property type="match status" value="1"/>
</dbReference>
<evidence type="ECO:0000259" key="6">
    <source>
        <dbReference type="PROSITE" id="PS51710"/>
    </source>
</evidence>
<name>A0A7C3UZG3_UNCW3</name>
<evidence type="ECO:0000256" key="2">
    <source>
        <dbReference type="ARBA" id="ARBA00022723"/>
    </source>
</evidence>
<evidence type="ECO:0000313" key="8">
    <source>
        <dbReference type="EMBL" id="HGE99766.1"/>
    </source>
</evidence>
<sequence>MKVGIVGLPNVGKSSLFNLLTSAQAKVDLYPFTTIDKNIGVVSVPDERLKRIGELLKPAKLTPATIEFVDIAGLVKGASEGEGLGNKFLSFIREVDLIIHLLRTFVSETIPHIYGAIDPARDKEIVESELAISDLVILERQISKLKKEKGMEKRWELLERIKLALEKGQFPIALEQAEKEMIKEYNLFSVKDFIYVINHSEEVFDLAQYPKLKGDFYPISCSLEEEMKEWSEEEKREMRRSLGLREEGIWGIVEMAFNKLGLIRFYTIKGEETRAWSIPKGTKVIEAAGKIHSDFALGFIKAEVLSYNDLLECKDFHKAREMGRTKIEGKDYIVQDGDIILIHFRV</sequence>